<comment type="subcellular location">
    <subcellularLocation>
        <location evidence="1">Membrane</location>
    </subcellularLocation>
</comment>
<comment type="caution">
    <text evidence="4">The sequence shown here is derived from an EMBL/GenBank/DDBJ whole genome shotgun (WGS) entry which is preliminary data.</text>
</comment>
<proteinExistence type="predicted"/>
<dbReference type="Gene3D" id="2.60.40.60">
    <property type="entry name" value="Cadherins"/>
    <property type="match status" value="1"/>
</dbReference>
<dbReference type="PROSITE" id="PS00232">
    <property type="entry name" value="CADHERIN_1"/>
    <property type="match status" value="1"/>
</dbReference>
<protein>
    <recommendedName>
        <fullName evidence="6">Cadherin domain-containing protein</fullName>
    </recommendedName>
</protein>
<evidence type="ECO:0000256" key="3">
    <source>
        <dbReference type="SAM" id="MobiDB-lite"/>
    </source>
</evidence>
<feature type="region of interest" description="Disordered" evidence="3">
    <location>
        <begin position="74"/>
        <end position="99"/>
    </location>
</feature>
<dbReference type="EMBL" id="LUCM01002642">
    <property type="protein sequence ID" value="KAA0197072.1"/>
    <property type="molecule type" value="Genomic_DNA"/>
</dbReference>
<keyword evidence="2" id="KW-0472">Membrane</keyword>
<evidence type="ECO:0000256" key="1">
    <source>
        <dbReference type="ARBA" id="ARBA00004370"/>
    </source>
</evidence>
<evidence type="ECO:0000313" key="5">
    <source>
        <dbReference type="Proteomes" id="UP000728185"/>
    </source>
</evidence>
<organism evidence="4 5">
    <name type="scientific">Fasciolopsis buskii</name>
    <dbReference type="NCBI Taxonomy" id="27845"/>
    <lineage>
        <taxon>Eukaryota</taxon>
        <taxon>Metazoa</taxon>
        <taxon>Spiralia</taxon>
        <taxon>Lophotrochozoa</taxon>
        <taxon>Platyhelminthes</taxon>
        <taxon>Trematoda</taxon>
        <taxon>Digenea</taxon>
        <taxon>Plagiorchiida</taxon>
        <taxon>Echinostomata</taxon>
        <taxon>Echinostomatoidea</taxon>
        <taxon>Fasciolidae</taxon>
        <taxon>Fasciolopsis</taxon>
    </lineage>
</organism>
<dbReference type="OrthoDB" id="6266256at2759"/>
<gene>
    <name evidence="4" type="ORF">FBUS_03958</name>
</gene>
<name>A0A8E0RYL7_9TREM</name>
<accession>A0A8E0RYL7</accession>
<evidence type="ECO:0000313" key="4">
    <source>
        <dbReference type="EMBL" id="KAA0197072.1"/>
    </source>
</evidence>
<dbReference type="GO" id="GO:0005886">
    <property type="term" value="C:plasma membrane"/>
    <property type="evidence" value="ECO:0007669"/>
    <property type="project" value="InterPro"/>
</dbReference>
<dbReference type="InterPro" id="IPR020894">
    <property type="entry name" value="Cadherin_CS"/>
</dbReference>
<evidence type="ECO:0008006" key="6">
    <source>
        <dbReference type="Google" id="ProtNLM"/>
    </source>
</evidence>
<keyword evidence="5" id="KW-1185">Reference proteome</keyword>
<dbReference type="AlphaFoldDB" id="A0A8E0RYL7"/>
<sequence>MNRTVDYRKLDRRPDDEPSAVDCVIRLELAIVPPSSPGRHEQPTFVELPVRIRDVNDHSPKFDQHTSGLWLEVDEDNQNPSSTEHQLAGRRGEAISADQTVAQRRREVAVLPLAKDADYGVNGTVTYSLGVSAC</sequence>
<dbReference type="Proteomes" id="UP000728185">
    <property type="component" value="Unassembled WGS sequence"/>
</dbReference>
<dbReference type="GO" id="GO:0007155">
    <property type="term" value="P:cell adhesion"/>
    <property type="evidence" value="ECO:0007669"/>
    <property type="project" value="InterPro"/>
</dbReference>
<reference evidence="4" key="1">
    <citation type="submission" date="2019-05" db="EMBL/GenBank/DDBJ databases">
        <title>Annotation for the trematode Fasciolopsis buski.</title>
        <authorList>
            <person name="Choi Y.-J."/>
        </authorList>
    </citation>
    <scope>NUCLEOTIDE SEQUENCE</scope>
    <source>
        <strain evidence="4">HT</strain>
        <tissue evidence="4">Whole worm</tissue>
    </source>
</reference>
<evidence type="ECO:0000256" key="2">
    <source>
        <dbReference type="ARBA" id="ARBA00023136"/>
    </source>
</evidence>